<accession>A0A7Z7AZK2</accession>
<evidence type="ECO:0000313" key="1">
    <source>
        <dbReference type="EMBL" id="SDG89641.1"/>
    </source>
</evidence>
<sequence>MSRKRYSAAFRGRVPPYRQIPCGSGIERVIGGLSRPGSGISSADMHWVGTAGTPLQNWPQFYRVIASCPPEKNLASCIQPSCAVQVR</sequence>
<dbReference type="AlphaFoldDB" id="A0A7Z7AZK2"/>
<organism evidence="1 2">
    <name type="scientific">Paraburkholderia steynii</name>
    <dbReference type="NCBI Taxonomy" id="1245441"/>
    <lineage>
        <taxon>Bacteria</taxon>
        <taxon>Pseudomonadati</taxon>
        <taxon>Pseudomonadota</taxon>
        <taxon>Betaproteobacteria</taxon>
        <taxon>Burkholderiales</taxon>
        <taxon>Burkholderiaceae</taxon>
        <taxon>Paraburkholderia</taxon>
    </lineage>
</organism>
<dbReference type="Proteomes" id="UP000198900">
    <property type="component" value="Unassembled WGS sequence"/>
</dbReference>
<keyword evidence="2" id="KW-1185">Reference proteome</keyword>
<reference evidence="1" key="1">
    <citation type="submission" date="2016-10" db="EMBL/GenBank/DDBJ databases">
        <authorList>
            <person name="Varghese N."/>
            <person name="Submissions S."/>
        </authorList>
    </citation>
    <scope>NUCLEOTIDE SEQUENCE [LARGE SCALE GENOMIC DNA]</scope>
    <source>
        <strain evidence="1">YR281</strain>
    </source>
</reference>
<evidence type="ECO:0000313" key="2">
    <source>
        <dbReference type="Proteomes" id="UP000198900"/>
    </source>
</evidence>
<dbReference type="EMBL" id="FNDI01000001">
    <property type="protein sequence ID" value="SDG89641.1"/>
    <property type="molecule type" value="Genomic_DNA"/>
</dbReference>
<comment type="caution">
    <text evidence="1">The sequence shown here is derived from an EMBL/GenBank/DDBJ whole genome shotgun (WGS) entry which is preliminary data.</text>
</comment>
<protein>
    <submittedName>
        <fullName evidence="1">Uncharacterized protein</fullName>
    </submittedName>
</protein>
<proteinExistence type="predicted"/>
<name>A0A7Z7AZK2_9BURK</name>
<gene>
    <name evidence="1" type="ORF">SAMN04487926_10191</name>
</gene>